<feature type="compositionally biased region" description="Basic and acidic residues" evidence="5">
    <location>
        <begin position="459"/>
        <end position="468"/>
    </location>
</feature>
<name>A0A7Z0JAS9_9ACTN</name>
<gene>
    <name evidence="8" type="ORF">HNR10_002640</name>
</gene>
<keyword evidence="2" id="KW-0285">Flavoprotein</keyword>
<dbReference type="InterPro" id="IPR050446">
    <property type="entry name" value="FAD-oxidoreductase/Apoptosis"/>
</dbReference>
<feature type="domain" description="Reductase C-terminal" evidence="7">
    <location>
        <begin position="335"/>
        <end position="396"/>
    </location>
</feature>
<evidence type="ECO:0000313" key="8">
    <source>
        <dbReference type="EMBL" id="NYJ34759.1"/>
    </source>
</evidence>
<keyword evidence="4" id="KW-0560">Oxidoreductase</keyword>
<evidence type="ECO:0000256" key="3">
    <source>
        <dbReference type="ARBA" id="ARBA00022827"/>
    </source>
</evidence>
<dbReference type="Proteomes" id="UP000572051">
    <property type="component" value="Unassembled WGS sequence"/>
</dbReference>
<evidence type="ECO:0000256" key="5">
    <source>
        <dbReference type="SAM" id="MobiDB-lite"/>
    </source>
</evidence>
<evidence type="ECO:0000259" key="7">
    <source>
        <dbReference type="Pfam" id="PF14759"/>
    </source>
</evidence>
<dbReference type="EMBL" id="JACCFS010000001">
    <property type="protein sequence ID" value="NYJ34759.1"/>
    <property type="molecule type" value="Genomic_DNA"/>
</dbReference>
<dbReference type="PRINTS" id="PR00368">
    <property type="entry name" value="FADPNR"/>
</dbReference>
<evidence type="ECO:0000313" key="9">
    <source>
        <dbReference type="Proteomes" id="UP000572051"/>
    </source>
</evidence>
<feature type="compositionally biased region" description="Pro residues" evidence="5">
    <location>
        <begin position="410"/>
        <end position="426"/>
    </location>
</feature>
<evidence type="ECO:0000256" key="1">
    <source>
        <dbReference type="ARBA" id="ARBA00001974"/>
    </source>
</evidence>
<dbReference type="GO" id="GO:0005737">
    <property type="term" value="C:cytoplasm"/>
    <property type="evidence" value="ECO:0007669"/>
    <property type="project" value="TreeGrafter"/>
</dbReference>
<feature type="compositionally biased region" description="Low complexity" evidence="5">
    <location>
        <begin position="427"/>
        <end position="454"/>
    </location>
</feature>
<keyword evidence="9" id="KW-1185">Reference proteome</keyword>
<accession>A0A7Z0JAS9</accession>
<evidence type="ECO:0000256" key="4">
    <source>
        <dbReference type="ARBA" id="ARBA00023002"/>
    </source>
</evidence>
<dbReference type="PANTHER" id="PTHR43557">
    <property type="entry name" value="APOPTOSIS-INDUCING FACTOR 1"/>
    <property type="match status" value="1"/>
</dbReference>
<dbReference type="GO" id="GO:0016651">
    <property type="term" value="F:oxidoreductase activity, acting on NAD(P)H"/>
    <property type="evidence" value="ECO:0007669"/>
    <property type="project" value="TreeGrafter"/>
</dbReference>
<dbReference type="InterPro" id="IPR036188">
    <property type="entry name" value="FAD/NAD-bd_sf"/>
</dbReference>
<feature type="region of interest" description="Disordered" evidence="5">
    <location>
        <begin position="1"/>
        <end position="24"/>
    </location>
</feature>
<dbReference type="PRINTS" id="PR00411">
    <property type="entry name" value="PNDRDTASEI"/>
</dbReference>
<dbReference type="InterPro" id="IPR016156">
    <property type="entry name" value="FAD/NAD-linked_Rdtase_dimer_sf"/>
</dbReference>
<reference evidence="8 9" key="1">
    <citation type="submission" date="2020-07" db="EMBL/GenBank/DDBJ databases">
        <title>Sequencing the genomes of 1000 actinobacteria strains.</title>
        <authorList>
            <person name="Klenk H.-P."/>
        </authorList>
    </citation>
    <scope>NUCLEOTIDE SEQUENCE [LARGE SCALE GENOMIC DNA]</scope>
    <source>
        <strain evidence="8 9">DSM 44442</strain>
    </source>
</reference>
<organism evidence="8 9">
    <name type="scientific">Nocardiopsis aegyptia</name>
    <dbReference type="NCBI Taxonomy" id="220378"/>
    <lineage>
        <taxon>Bacteria</taxon>
        <taxon>Bacillati</taxon>
        <taxon>Actinomycetota</taxon>
        <taxon>Actinomycetes</taxon>
        <taxon>Streptosporangiales</taxon>
        <taxon>Nocardiopsidaceae</taxon>
        <taxon>Nocardiopsis</taxon>
    </lineage>
</organism>
<dbReference type="Pfam" id="PF07992">
    <property type="entry name" value="Pyr_redox_2"/>
    <property type="match status" value="1"/>
</dbReference>
<evidence type="ECO:0000256" key="2">
    <source>
        <dbReference type="ARBA" id="ARBA00022630"/>
    </source>
</evidence>
<dbReference type="SUPFAM" id="SSF51905">
    <property type="entry name" value="FAD/NAD(P)-binding domain"/>
    <property type="match status" value="1"/>
</dbReference>
<feature type="compositionally biased region" description="Low complexity" evidence="5">
    <location>
        <begin position="400"/>
        <end position="409"/>
    </location>
</feature>
<dbReference type="InterPro" id="IPR023753">
    <property type="entry name" value="FAD/NAD-binding_dom"/>
</dbReference>
<dbReference type="AlphaFoldDB" id="A0A7Z0JAS9"/>
<proteinExistence type="predicted"/>
<feature type="domain" description="FAD/NAD(P)-binding" evidence="6">
    <location>
        <begin position="21"/>
        <end position="316"/>
    </location>
</feature>
<dbReference type="PANTHER" id="PTHR43557:SF2">
    <property type="entry name" value="RIESKE DOMAIN-CONTAINING PROTEIN-RELATED"/>
    <property type="match status" value="1"/>
</dbReference>
<keyword evidence="3" id="KW-0274">FAD</keyword>
<dbReference type="InterPro" id="IPR028202">
    <property type="entry name" value="Reductase_C"/>
</dbReference>
<evidence type="ECO:0000259" key="6">
    <source>
        <dbReference type="Pfam" id="PF07992"/>
    </source>
</evidence>
<dbReference type="Gene3D" id="3.50.50.60">
    <property type="entry name" value="FAD/NAD(P)-binding domain"/>
    <property type="match status" value="2"/>
</dbReference>
<dbReference type="SUPFAM" id="SSF55424">
    <property type="entry name" value="FAD/NAD-linked reductases, dimerisation (C-terminal) domain"/>
    <property type="match status" value="1"/>
</dbReference>
<comment type="cofactor">
    <cofactor evidence="1">
        <name>FAD</name>
        <dbReference type="ChEBI" id="CHEBI:57692"/>
    </cofactor>
</comment>
<sequence length="468" mass="48774">MGTGAQHGDDAGPPPDPPSGVTIVGASAAGLSTAEALRRRGYQGRLRLLDAEDRLPYDRPPLSKQVLSGEWEPSRARLRGPDQWAALDAELLLGERAVSLDSRTRTVTTGTGRVLEDDVLVLATGLTPAMLPGQDGLAGAHVLRGLDHALALRRDLAAAGRVVVVGEGVLGAEIAATARGLGLDVTLVGLGRTLLADQLGDTVGGALTALHAERGVRLRLGSAVESLVGDSGRVRGVRLADGEVLPADVVVTAVGSRPATAWLEGSGLRLGDGVETDSRCRAAPGIYALGDAASWYHEGLGRRLRLENRTHAVEQAQAVASAILGADRPYTPVPYFWTDQYEARIQAHGTPSPGAKVSIAEGDVADRRFVAVYTVDGRVTGVLGWNMPKQARLLRQKHLAPPAARRSPQPSVPWPGGLPPPRPTTPTTPTSAAPAPDEQTATPTPTATPAEPAPNDTSSDPRKKVGPP</sequence>
<comment type="caution">
    <text evidence="8">The sequence shown here is derived from an EMBL/GenBank/DDBJ whole genome shotgun (WGS) entry which is preliminary data.</text>
</comment>
<feature type="region of interest" description="Disordered" evidence="5">
    <location>
        <begin position="398"/>
        <end position="468"/>
    </location>
</feature>
<protein>
    <submittedName>
        <fullName evidence="8">NADPH-dependent 2,4-dienoyl-CoA reductase/sulfur reductase-like enzyme</fullName>
    </submittedName>
</protein>
<dbReference type="RefSeq" id="WP_179823540.1">
    <property type="nucleotide sequence ID" value="NZ_JACCFS010000001.1"/>
</dbReference>
<dbReference type="Gene3D" id="3.30.390.30">
    <property type="match status" value="1"/>
</dbReference>
<dbReference type="Pfam" id="PF14759">
    <property type="entry name" value="Reductase_C"/>
    <property type="match status" value="1"/>
</dbReference>